<dbReference type="PANTHER" id="PTHR21646:SF39">
    <property type="entry name" value="UBIQUITIN CARBOXYL-TERMINAL HYDROLASE 16"/>
    <property type="match status" value="1"/>
</dbReference>
<dbReference type="PROSITE" id="PS00972">
    <property type="entry name" value="USP_1"/>
    <property type="match status" value="1"/>
</dbReference>
<gene>
    <name evidence="12 13" type="primary">LOC118422629</name>
</gene>
<feature type="compositionally biased region" description="Basic residues" evidence="8">
    <location>
        <begin position="482"/>
        <end position="491"/>
    </location>
</feature>
<evidence type="ECO:0000256" key="5">
    <source>
        <dbReference type="ARBA" id="ARBA00022786"/>
    </source>
</evidence>
<feature type="compositionally biased region" description="Low complexity" evidence="8">
    <location>
        <begin position="758"/>
        <end position="767"/>
    </location>
</feature>
<feature type="compositionally biased region" description="Polar residues" evidence="8">
    <location>
        <begin position="768"/>
        <end position="782"/>
    </location>
</feature>
<name>A0A9J7LQA0_BRAFL</name>
<dbReference type="RefSeq" id="XP_035686173.1">
    <property type="nucleotide sequence ID" value="XM_035830280.1"/>
</dbReference>
<dbReference type="CDD" id="cd02667">
    <property type="entry name" value="Peptidase_C19K"/>
    <property type="match status" value="1"/>
</dbReference>
<dbReference type="KEGG" id="bfo:118422629"/>
<dbReference type="PROSITE" id="PS50271">
    <property type="entry name" value="ZF_UBP"/>
    <property type="match status" value="1"/>
</dbReference>
<dbReference type="Pfam" id="PF00443">
    <property type="entry name" value="UCH"/>
    <property type="match status" value="1"/>
</dbReference>
<evidence type="ECO:0000256" key="4">
    <source>
        <dbReference type="ARBA" id="ARBA00022771"/>
    </source>
</evidence>
<feature type="compositionally biased region" description="Basic and acidic residues" evidence="8">
    <location>
        <begin position="622"/>
        <end position="655"/>
    </location>
</feature>
<dbReference type="SUPFAM" id="SSF57850">
    <property type="entry name" value="RING/U-box"/>
    <property type="match status" value="1"/>
</dbReference>
<feature type="compositionally biased region" description="Polar residues" evidence="8">
    <location>
        <begin position="656"/>
        <end position="667"/>
    </location>
</feature>
<evidence type="ECO:0000259" key="9">
    <source>
        <dbReference type="PROSITE" id="PS50235"/>
    </source>
</evidence>
<reference evidence="12 13" key="2">
    <citation type="submission" date="2025-04" db="UniProtKB">
        <authorList>
            <consortium name="RefSeq"/>
        </authorList>
    </citation>
    <scope>IDENTIFICATION</scope>
    <source>
        <strain evidence="12 13">S238N-H82</strain>
        <tissue evidence="12 13">Testes</tissue>
    </source>
</reference>
<sequence length="1090" mass="119812">MRVVDNTVKPASHEMPNKGRRRQRRESEVFEDSSDEGVEAAGQSGVQCPHINKGVNQAQVKKALQKGSPHLECGGCSKEGASGARGRTEPAPDSTLAEELEATLWLCLQCGHQGCGRNSRSQHALKHYETPRSGCHSVVVNTTTWMVWCYECDNDVAFDRGKKLALCVDFVRRHYGIPRLPNDSTGKKSPQQTSPREETVDAGAMAGKGADKYNLNTSKSPLARVKGLSNLGNTCFFNAVMQNLSQTHVLEAALMWSTKGGTMTLYPPTVNDLQLQLEPLEVMLAAPPSALQSALLSFLREMTTPSGKANLNPKHLFGQVCQKSPRFKGFQQQDSHELLRYLLDGLRLEELKRVKSGILRKFGLSESTNPKTVEDEVRGRVKDYGRLVRETFVDFVFGGQMVNTVQCEECKNISQVHEPFLDISLPIVEERSPPSRGSNPSSNKQKGKGAKGRTNMDSETGEAAHMAMNELAQRDDQSPSKHQLKKAKKQARREAKKTQKKGKTPPASEVTSPTAAAAVQQEGQEEAEAKNPEVQQEKVAADESDTSQEKGENPSSSMEDADECSDSEAITKPSSKPTTPKHSPSKENAPTTNPQPTEERGDATEGKDVKEVTKKLAAMGIESEHNYAAKPENKSKPQDADRPTSLDCNTKEKGSSKGQSEQTSSEASKGKSVTEDVNSTESELCSRIDHLRMSGTESDATSPTQSPDRTQDSVEKGSENDVQDLKTQDEPEDDKTKIIPQGEDVVQDNKEVEEAEEQTTTTVVSQEGKNGSFPSITLTQGSPKRVSKTLKDERNECLKSKVQYSFEEISEEGGAVGGRGRSSSESSVGEEVVGNTKPPSTLAPRYLGSSQECSIQFCLHQFTAPELLTGTNKFGCEFCTRRKRKETGKTEREKDKDDTVYCNASKQMLVSWPPDVLTLHLKRFQQAGYSLRKVNRHVNFPLMLDLAPFCTSTCKPIADNYNRILYTLYGIVEHSGSLRAGHYTAYVKVRQASDKLRTQVLNKPNSWNYGKGTPRNKVGAGGQQGNLVNGDVSLDESDDEVDWKGGDSAPLPPLPEGKWYHISDTHVSEVSESKVLNAQAFLLFYERLLS</sequence>
<dbReference type="Gene3D" id="3.90.70.10">
    <property type="entry name" value="Cysteine proteinases"/>
    <property type="match status" value="2"/>
</dbReference>
<keyword evidence="4 7" id="KW-0863">Zinc-finger</keyword>
<dbReference type="Pfam" id="PF02148">
    <property type="entry name" value="zf-UBP"/>
    <property type="match status" value="1"/>
</dbReference>
<dbReference type="GO" id="GO:0004843">
    <property type="term" value="F:cysteine-type deubiquitinase activity"/>
    <property type="evidence" value="ECO:0007669"/>
    <property type="project" value="UniProtKB-EC"/>
</dbReference>
<feature type="compositionally biased region" description="Basic and acidic residues" evidence="8">
    <location>
        <begin position="527"/>
        <end position="552"/>
    </location>
</feature>
<feature type="domain" description="UBP-type" evidence="10">
    <location>
        <begin position="46"/>
        <end position="175"/>
    </location>
</feature>
<evidence type="ECO:0000256" key="3">
    <source>
        <dbReference type="ARBA" id="ARBA00022723"/>
    </source>
</evidence>
<feature type="region of interest" description="Disordered" evidence="8">
    <location>
        <begin position="179"/>
        <end position="200"/>
    </location>
</feature>
<keyword evidence="6" id="KW-0862">Zinc</keyword>
<dbReference type="InterPro" id="IPR001394">
    <property type="entry name" value="Peptidase_C19_UCH"/>
</dbReference>
<dbReference type="PROSITE" id="PS50235">
    <property type="entry name" value="USP_3"/>
    <property type="match status" value="1"/>
</dbReference>
<evidence type="ECO:0000256" key="6">
    <source>
        <dbReference type="ARBA" id="ARBA00022833"/>
    </source>
</evidence>
<dbReference type="PROSITE" id="PS00973">
    <property type="entry name" value="USP_2"/>
    <property type="match status" value="1"/>
</dbReference>
<feature type="region of interest" description="Disordered" evidence="8">
    <location>
        <begin position="1"/>
        <end position="50"/>
    </location>
</feature>
<feature type="compositionally biased region" description="Polar residues" evidence="8">
    <location>
        <begin position="182"/>
        <end position="194"/>
    </location>
</feature>
<dbReference type="InterPro" id="IPR038765">
    <property type="entry name" value="Papain-like_cys_pep_sf"/>
</dbReference>
<comment type="catalytic activity">
    <reaction evidence="1">
        <text>Thiol-dependent hydrolysis of ester, thioester, amide, peptide and isopeptide bonds formed by the C-terminal Gly of ubiquitin (a 76-residue protein attached to proteins as an intracellular targeting signal).</text>
        <dbReference type="EC" id="3.4.19.12"/>
    </reaction>
</comment>
<dbReference type="AlphaFoldDB" id="A0A9J7LQA0"/>
<feature type="region of interest" description="Disordered" evidence="8">
    <location>
        <begin position="472"/>
        <end position="783"/>
    </location>
</feature>
<evidence type="ECO:0000313" key="13">
    <source>
        <dbReference type="RefSeq" id="XP_035686174.1"/>
    </source>
</evidence>
<dbReference type="OMA" id="MAAGHYV"/>
<dbReference type="GO" id="GO:0008270">
    <property type="term" value="F:zinc ion binding"/>
    <property type="evidence" value="ECO:0007669"/>
    <property type="project" value="UniProtKB-KW"/>
</dbReference>
<evidence type="ECO:0000256" key="2">
    <source>
        <dbReference type="ARBA" id="ARBA00012759"/>
    </source>
</evidence>
<dbReference type="Proteomes" id="UP000001554">
    <property type="component" value="Chromosome 9"/>
</dbReference>
<feature type="compositionally biased region" description="Basic and acidic residues" evidence="8">
    <location>
        <begin position="709"/>
        <end position="737"/>
    </location>
</feature>
<dbReference type="InterPro" id="IPR001607">
    <property type="entry name" value="Znf_UBP"/>
</dbReference>
<evidence type="ECO:0000256" key="7">
    <source>
        <dbReference type="PROSITE-ProRule" id="PRU00502"/>
    </source>
</evidence>
<proteinExistence type="predicted"/>
<keyword evidence="3" id="KW-0479">Metal-binding</keyword>
<feature type="compositionally biased region" description="Basic and acidic residues" evidence="8">
    <location>
        <begin position="597"/>
        <end position="614"/>
    </location>
</feature>
<evidence type="ECO:0000256" key="8">
    <source>
        <dbReference type="SAM" id="MobiDB-lite"/>
    </source>
</evidence>
<feature type="compositionally biased region" description="Low complexity" evidence="8">
    <location>
        <begin position="571"/>
        <end position="582"/>
    </location>
</feature>
<dbReference type="PANTHER" id="PTHR21646">
    <property type="entry name" value="UBIQUITIN CARBOXYL-TERMINAL HYDROLASE"/>
    <property type="match status" value="1"/>
</dbReference>
<feature type="compositionally biased region" description="Polar residues" evidence="8">
    <location>
        <begin position="695"/>
        <end position="708"/>
    </location>
</feature>
<dbReference type="GO" id="GO:0016579">
    <property type="term" value="P:protein deubiquitination"/>
    <property type="evidence" value="ECO:0007669"/>
    <property type="project" value="InterPro"/>
</dbReference>
<keyword evidence="11" id="KW-1185">Reference proteome</keyword>
<dbReference type="InterPro" id="IPR028889">
    <property type="entry name" value="USP"/>
</dbReference>
<organism evidence="11 13">
    <name type="scientific">Branchiostoma floridae</name>
    <name type="common">Florida lancelet</name>
    <name type="synonym">Amphioxus</name>
    <dbReference type="NCBI Taxonomy" id="7739"/>
    <lineage>
        <taxon>Eukaryota</taxon>
        <taxon>Metazoa</taxon>
        <taxon>Chordata</taxon>
        <taxon>Cephalochordata</taxon>
        <taxon>Leptocardii</taxon>
        <taxon>Amphioxiformes</taxon>
        <taxon>Branchiostomatidae</taxon>
        <taxon>Branchiostoma</taxon>
    </lineage>
</organism>
<feature type="domain" description="USP" evidence="9">
    <location>
        <begin position="226"/>
        <end position="1088"/>
    </location>
</feature>
<evidence type="ECO:0000313" key="11">
    <source>
        <dbReference type="Proteomes" id="UP000001554"/>
    </source>
</evidence>
<feature type="region of interest" description="Disordered" evidence="8">
    <location>
        <begin position="812"/>
        <end position="843"/>
    </location>
</feature>
<feature type="region of interest" description="Disordered" evidence="8">
    <location>
        <begin position="429"/>
        <end position="458"/>
    </location>
</feature>
<reference evidence="11" key="1">
    <citation type="journal article" date="2020" name="Nat. Ecol. Evol.">
        <title>Deeply conserved synteny resolves early events in vertebrate evolution.</title>
        <authorList>
            <person name="Simakov O."/>
            <person name="Marletaz F."/>
            <person name="Yue J.X."/>
            <person name="O'Connell B."/>
            <person name="Jenkins J."/>
            <person name="Brandt A."/>
            <person name="Calef R."/>
            <person name="Tung C.H."/>
            <person name="Huang T.K."/>
            <person name="Schmutz J."/>
            <person name="Satoh N."/>
            <person name="Yu J.K."/>
            <person name="Putnam N.H."/>
            <person name="Green R.E."/>
            <person name="Rokhsar D.S."/>
        </authorList>
    </citation>
    <scope>NUCLEOTIDE SEQUENCE [LARGE SCALE GENOMIC DNA]</scope>
    <source>
        <strain evidence="11">S238N-H82</strain>
    </source>
</reference>
<dbReference type="RefSeq" id="XP_035686174.1">
    <property type="nucleotide sequence ID" value="XM_035830281.1"/>
</dbReference>
<dbReference type="OrthoDB" id="2020758at2759"/>
<feature type="compositionally biased region" description="Acidic residues" evidence="8">
    <location>
        <begin position="29"/>
        <end position="38"/>
    </location>
</feature>
<dbReference type="InterPro" id="IPR050185">
    <property type="entry name" value="Ub_carboxyl-term_hydrolase"/>
</dbReference>
<dbReference type="InterPro" id="IPR018200">
    <property type="entry name" value="USP_CS"/>
</dbReference>
<dbReference type="InterPro" id="IPR013083">
    <property type="entry name" value="Znf_RING/FYVE/PHD"/>
</dbReference>
<protein>
    <recommendedName>
        <fullName evidence="2">ubiquitinyl hydrolase 1</fullName>
        <ecNumber evidence="2">3.4.19.12</ecNumber>
    </recommendedName>
</protein>
<evidence type="ECO:0000259" key="10">
    <source>
        <dbReference type="PROSITE" id="PS50271"/>
    </source>
</evidence>
<evidence type="ECO:0000256" key="1">
    <source>
        <dbReference type="ARBA" id="ARBA00000707"/>
    </source>
</evidence>
<evidence type="ECO:0000313" key="12">
    <source>
        <dbReference type="RefSeq" id="XP_035686173.1"/>
    </source>
</evidence>
<dbReference type="EC" id="3.4.19.12" evidence="2"/>
<feature type="region of interest" description="Disordered" evidence="8">
    <location>
        <begin position="1005"/>
        <end position="1025"/>
    </location>
</feature>
<feature type="compositionally biased region" description="Low complexity" evidence="8">
    <location>
        <begin position="821"/>
        <end position="834"/>
    </location>
</feature>
<dbReference type="SMART" id="SM00290">
    <property type="entry name" value="ZnF_UBP"/>
    <property type="match status" value="1"/>
</dbReference>
<dbReference type="Gene3D" id="3.30.40.10">
    <property type="entry name" value="Zinc/RING finger domain, C3HC4 (zinc finger)"/>
    <property type="match status" value="1"/>
</dbReference>
<feature type="compositionally biased region" description="Low complexity" evidence="8">
    <location>
        <begin position="434"/>
        <end position="443"/>
    </location>
</feature>
<keyword evidence="5" id="KW-0833">Ubl conjugation pathway</keyword>
<dbReference type="SUPFAM" id="SSF54001">
    <property type="entry name" value="Cysteine proteinases"/>
    <property type="match status" value="1"/>
</dbReference>
<dbReference type="GeneID" id="118422629"/>
<accession>A0A9J7LQA0</accession>